<dbReference type="InterPro" id="IPR051396">
    <property type="entry name" value="Bact_Antivir_Def_Nuclease"/>
</dbReference>
<dbReference type="GO" id="GO:0016887">
    <property type="term" value="F:ATP hydrolysis activity"/>
    <property type="evidence" value="ECO:0007669"/>
    <property type="project" value="InterPro"/>
</dbReference>
<dbReference type="InterPro" id="IPR027417">
    <property type="entry name" value="P-loop_NTPase"/>
</dbReference>
<dbReference type="SUPFAM" id="SSF52540">
    <property type="entry name" value="P-loop containing nucleoside triphosphate hydrolases"/>
    <property type="match status" value="1"/>
</dbReference>
<comment type="caution">
    <text evidence="2">The sequence shown here is derived from an EMBL/GenBank/DDBJ whole genome shotgun (WGS) entry which is preliminary data.</text>
</comment>
<keyword evidence="3" id="KW-1185">Reference proteome</keyword>
<accession>A0A4R5MP12</accession>
<dbReference type="InterPro" id="IPR014555">
    <property type="entry name" value="RecF-like"/>
</dbReference>
<organism evidence="2 3">
    <name type="scientific">Pedobacter changchengzhani</name>
    <dbReference type="NCBI Taxonomy" id="2529274"/>
    <lineage>
        <taxon>Bacteria</taxon>
        <taxon>Pseudomonadati</taxon>
        <taxon>Bacteroidota</taxon>
        <taxon>Sphingobacteriia</taxon>
        <taxon>Sphingobacteriales</taxon>
        <taxon>Sphingobacteriaceae</taxon>
        <taxon>Pedobacter</taxon>
    </lineage>
</organism>
<dbReference type="PANTHER" id="PTHR43581">
    <property type="entry name" value="ATP/GTP PHOSPHATASE"/>
    <property type="match status" value="1"/>
</dbReference>
<dbReference type="AlphaFoldDB" id="A0A4R5MP12"/>
<dbReference type="EMBL" id="SJCY01000001">
    <property type="protein sequence ID" value="TDG37580.1"/>
    <property type="molecule type" value="Genomic_DNA"/>
</dbReference>
<evidence type="ECO:0000259" key="1">
    <source>
        <dbReference type="Pfam" id="PF13304"/>
    </source>
</evidence>
<name>A0A4R5MP12_9SPHI</name>
<dbReference type="GO" id="GO:0005524">
    <property type="term" value="F:ATP binding"/>
    <property type="evidence" value="ECO:0007669"/>
    <property type="project" value="InterPro"/>
</dbReference>
<feature type="domain" description="ATPase AAA-type core" evidence="1">
    <location>
        <begin position="35"/>
        <end position="346"/>
    </location>
</feature>
<proteinExistence type="predicted"/>
<dbReference type="Proteomes" id="UP000295668">
    <property type="component" value="Unassembled WGS sequence"/>
</dbReference>
<dbReference type="OrthoDB" id="747555at2"/>
<dbReference type="PANTHER" id="PTHR43581:SF4">
    <property type="entry name" value="ATP_GTP PHOSPHATASE"/>
    <property type="match status" value="1"/>
</dbReference>
<evidence type="ECO:0000313" key="2">
    <source>
        <dbReference type="EMBL" id="TDG37580.1"/>
    </source>
</evidence>
<reference evidence="2 3" key="1">
    <citation type="submission" date="2019-02" db="EMBL/GenBank/DDBJ databases">
        <title>Pedobacter sp. nov., a novel speices isolated from soil of pinguins habitat in Antarcitica.</title>
        <authorList>
            <person name="He R.-H."/>
        </authorList>
    </citation>
    <scope>NUCLEOTIDE SEQUENCE [LARGE SCALE GENOMIC DNA]</scope>
    <source>
        <strain evidence="2 3">E01020</strain>
    </source>
</reference>
<dbReference type="RefSeq" id="WP_133260669.1">
    <property type="nucleotide sequence ID" value="NZ_SJCY01000001.1"/>
</dbReference>
<dbReference type="Gene3D" id="3.40.50.300">
    <property type="entry name" value="P-loop containing nucleotide triphosphate hydrolases"/>
    <property type="match status" value="1"/>
</dbReference>
<evidence type="ECO:0000313" key="3">
    <source>
        <dbReference type="Proteomes" id="UP000295668"/>
    </source>
</evidence>
<sequence length="404" mass="46805">MANKKKEKYNLYLKNVLIENYKSIQLAEVILKPGLNIIIGNNSSGKTNFISCLDEILNFSDAPSDTSSKIKLIGRNEEIDISSSPNTTQFADFDKPDELAFDKNNIAYSLTISGKNIELDDSDINVSLWNNKYFIASNLIEHGHPYNLMEFVAIPFSAMIVNNGKISNELYRRSNKYTSFLGKYFFRLFRVLAARQQNKIKTELSVNDIRNVLTKNSENYFSLLNSILFKYSPIKRIRVNEDFNLIEDKNSNRITLTNYILEFNINNNWIPFNLLSDGTKRLFYLLSELVGLEENEADEESIFIELLEEPELGIHPHQLHKLMLFIKEQSQSKQIVITTHSPQVLDLLDDNELDRIIICYYDEFKGTKFRHLSISQIAKAKLYMESGFLSDYWRFSNLESTDIV</sequence>
<gene>
    <name evidence="2" type="ORF">EZJ43_00345</name>
</gene>
<dbReference type="PIRSF" id="PIRSF029347">
    <property type="entry name" value="RecF"/>
    <property type="match status" value="1"/>
</dbReference>
<protein>
    <recommendedName>
        <fullName evidence="1">ATPase AAA-type core domain-containing protein</fullName>
    </recommendedName>
</protein>
<dbReference type="Pfam" id="PF13304">
    <property type="entry name" value="AAA_21"/>
    <property type="match status" value="1"/>
</dbReference>
<dbReference type="InterPro" id="IPR003959">
    <property type="entry name" value="ATPase_AAA_core"/>
</dbReference>